<accession>A0ACB6R1G4</accession>
<dbReference type="EMBL" id="MU003501">
    <property type="protein sequence ID" value="KAF2472673.1"/>
    <property type="molecule type" value="Genomic_DNA"/>
</dbReference>
<gene>
    <name evidence="1" type="ORF">BDR25DRAFT_312599</name>
</gene>
<evidence type="ECO:0000313" key="2">
    <source>
        <dbReference type="Proteomes" id="UP000799755"/>
    </source>
</evidence>
<comment type="caution">
    <text evidence="1">The sequence shown here is derived from an EMBL/GenBank/DDBJ whole genome shotgun (WGS) entry which is preliminary data.</text>
</comment>
<evidence type="ECO:0000313" key="1">
    <source>
        <dbReference type="EMBL" id="KAF2472673.1"/>
    </source>
</evidence>
<reference evidence="1" key="1">
    <citation type="journal article" date="2020" name="Stud. Mycol.">
        <title>101 Dothideomycetes genomes: a test case for predicting lifestyles and emergence of pathogens.</title>
        <authorList>
            <person name="Haridas S."/>
            <person name="Albert R."/>
            <person name="Binder M."/>
            <person name="Bloem J."/>
            <person name="Labutti K."/>
            <person name="Salamov A."/>
            <person name="Andreopoulos B."/>
            <person name="Baker S."/>
            <person name="Barry K."/>
            <person name="Bills G."/>
            <person name="Bluhm B."/>
            <person name="Cannon C."/>
            <person name="Castanera R."/>
            <person name="Culley D."/>
            <person name="Daum C."/>
            <person name="Ezra D."/>
            <person name="Gonzalez J."/>
            <person name="Henrissat B."/>
            <person name="Kuo A."/>
            <person name="Liang C."/>
            <person name="Lipzen A."/>
            <person name="Lutzoni F."/>
            <person name="Magnuson J."/>
            <person name="Mondo S."/>
            <person name="Nolan M."/>
            <person name="Ohm R."/>
            <person name="Pangilinan J."/>
            <person name="Park H.-J."/>
            <person name="Ramirez L."/>
            <person name="Alfaro M."/>
            <person name="Sun H."/>
            <person name="Tritt A."/>
            <person name="Yoshinaga Y."/>
            <person name="Zwiers L.-H."/>
            <person name="Turgeon B."/>
            <person name="Goodwin S."/>
            <person name="Spatafora J."/>
            <person name="Crous P."/>
            <person name="Grigoriev I."/>
        </authorList>
    </citation>
    <scope>NUCLEOTIDE SEQUENCE</scope>
    <source>
        <strain evidence="1">ATCC 200398</strain>
    </source>
</reference>
<proteinExistence type="predicted"/>
<sequence length="304" mass="34568">MFYKCLPLDTPDLQFAYCPSMGASILFAILFGLTLFGHCLQAVHYRAFYTWVLIMSAIWQTLAFIIRCIGIMNPTNEAINNVTYCLVLLAPLWINAFCFMVMARLVHMFLPHHRIFRVKGSWLAALFVFLDILAFVVQLLGALKATNKDDRSVVQQGRDIYTIGVVLQQVFICLFILLTTAFLRNLRVRSTKPDAKGARTLTLLLLGVLFLITVRVIYRIVEFSGKSGNAVTKELTTHEGWQYGLDTLPMFLATVVFHVYHPGRVLQGPDSSFPSRREKKRQKSLFEADKRANSESEYTLVTIV</sequence>
<keyword evidence="2" id="KW-1185">Reference proteome</keyword>
<dbReference type="Proteomes" id="UP000799755">
    <property type="component" value="Unassembled WGS sequence"/>
</dbReference>
<protein>
    <submittedName>
        <fullName evidence="1">Uncharacterized protein</fullName>
    </submittedName>
</protein>
<name>A0ACB6R1G4_9PLEO</name>
<organism evidence="1 2">
    <name type="scientific">Lindgomyces ingoldianus</name>
    <dbReference type="NCBI Taxonomy" id="673940"/>
    <lineage>
        <taxon>Eukaryota</taxon>
        <taxon>Fungi</taxon>
        <taxon>Dikarya</taxon>
        <taxon>Ascomycota</taxon>
        <taxon>Pezizomycotina</taxon>
        <taxon>Dothideomycetes</taxon>
        <taxon>Pleosporomycetidae</taxon>
        <taxon>Pleosporales</taxon>
        <taxon>Lindgomycetaceae</taxon>
        <taxon>Lindgomyces</taxon>
    </lineage>
</organism>